<accession>A0A6C0E9D0</accession>
<evidence type="ECO:0000313" key="1">
    <source>
        <dbReference type="EMBL" id="QHT25714.1"/>
    </source>
</evidence>
<reference evidence="1" key="1">
    <citation type="journal article" date="2020" name="Nature">
        <title>Giant virus diversity and host interactions through global metagenomics.</title>
        <authorList>
            <person name="Schulz F."/>
            <person name="Roux S."/>
            <person name="Paez-Espino D."/>
            <person name="Jungbluth S."/>
            <person name="Walsh D.A."/>
            <person name="Denef V.J."/>
            <person name="McMahon K.D."/>
            <person name="Konstantinidis K.T."/>
            <person name="Eloe-Fadrosh E.A."/>
            <person name="Kyrpides N.C."/>
            <person name="Woyke T."/>
        </authorList>
    </citation>
    <scope>NUCLEOTIDE SEQUENCE</scope>
    <source>
        <strain evidence="1">GVMAG-M-3300023179-27</strain>
    </source>
</reference>
<organism evidence="1">
    <name type="scientific">viral metagenome</name>
    <dbReference type="NCBI Taxonomy" id="1070528"/>
    <lineage>
        <taxon>unclassified sequences</taxon>
        <taxon>metagenomes</taxon>
        <taxon>organismal metagenomes</taxon>
    </lineage>
</organism>
<dbReference type="AlphaFoldDB" id="A0A6C0E9D0"/>
<proteinExistence type="predicted"/>
<dbReference type="EMBL" id="MN739774">
    <property type="protein sequence ID" value="QHT25714.1"/>
    <property type="molecule type" value="Genomic_DNA"/>
</dbReference>
<name>A0A6C0E9D0_9ZZZZ</name>
<protein>
    <submittedName>
        <fullName evidence="1">Uncharacterized protein</fullName>
    </submittedName>
</protein>
<sequence length="370" mass="42024">MGGIHPFATLENMTFKHHMSTPIFFPVGNGEIVKSEPFRNPLSKQTEPQGYFEGRCARNPELYIDSDYRNYRPPVTVTPKKPEVIIPERPEVIIPEKPEVIIPEKPEVIIPEKPEVIIPEKPEVIIPEKPEVVIKPKSVINLDTTMVKNVEIATRPEDIKSKISSVKSSSYSKGSTCTSCKKDRTKKQHDYKSTSSYISTITEESEYETIFDKDEDSSDDFSSTKKFSIVFVRKLGNGLCYLLPDISLDSSMHSKSSVYSEDNKIMTIDGIGNTLDDVKDKLILIFGDNFLKYILFSETVTYKLGNRIYYFLKLKNGVKINDFNTIKVNECKNCSALKTHDLRKVPIYGSKYTPIRFRVADALVAYANDC</sequence>